<comment type="caution">
    <text evidence="4">The sequence shown here is derived from an EMBL/GenBank/DDBJ whole genome shotgun (WGS) entry which is preliminary data.</text>
</comment>
<evidence type="ECO:0008006" key="6">
    <source>
        <dbReference type="Google" id="ProtNLM"/>
    </source>
</evidence>
<evidence type="ECO:0000313" key="4">
    <source>
        <dbReference type="EMBL" id="GAA4434570.1"/>
    </source>
</evidence>
<keyword evidence="2" id="KW-0472">Membrane</keyword>
<dbReference type="RefSeq" id="WP_345159588.1">
    <property type="nucleotide sequence ID" value="NZ_BAABHC010000014.1"/>
</dbReference>
<dbReference type="EMBL" id="BAABHC010000014">
    <property type="protein sequence ID" value="GAA4434570.1"/>
    <property type="molecule type" value="Genomic_DNA"/>
</dbReference>
<evidence type="ECO:0000256" key="3">
    <source>
        <dbReference type="SAM" id="SignalP"/>
    </source>
</evidence>
<evidence type="ECO:0000256" key="1">
    <source>
        <dbReference type="SAM" id="MobiDB-lite"/>
    </source>
</evidence>
<keyword evidence="2" id="KW-0812">Transmembrane</keyword>
<evidence type="ECO:0000313" key="5">
    <source>
        <dbReference type="Proteomes" id="UP001500552"/>
    </source>
</evidence>
<reference evidence="5" key="1">
    <citation type="journal article" date="2019" name="Int. J. Syst. Evol. Microbiol.">
        <title>The Global Catalogue of Microorganisms (GCM) 10K type strain sequencing project: providing services to taxonomists for standard genome sequencing and annotation.</title>
        <authorList>
            <consortium name="The Broad Institute Genomics Platform"/>
            <consortium name="The Broad Institute Genome Sequencing Center for Infectious Disease"/>
            <person name="Wu L."/>
            <person name="Ma J."/>
        </authorList>
    </citation>
    <scope>NUCLEOTIDE SEQUENCE [LARGE SCALE GENOMIC DNA]</scope>
    <source>
        <strain evidence="5">JCM 17926</strain>
    </source>
</reference>
<proteinExistence type="predicted"/>
<keyword evidence="5" id="KW-1185">Reference proteome</keyword>
<feature type="compositionally biased region" description="Basic and acidic residues" evidence="1">
    <location>
        <begin position="77"/>
        <end position="98"/>
    </location>
</feature>
<feature type="region of interest" description="Disordered" evidence="1">
    <location>
        <begin position="59"/>
        <end position="98"/>
    </location>
</feature>
<keyword evidence="3" id="KW-0732">Signal</keyword>
<protein>
    <recommendedName>
        <fullName evidence="6">MYXO-CTERM domain-containing protein</fullName>
    </recommendedName>
</protein>
<organism evidence="4 5">
    <name type="scientific">Pontibacter saemangeumensis</name>
    <dbReference type="NCBI Taxonomy" id="1084525"/>
    <lineage>
        <taxon>Bacteria</taxon>
        <taxon>Pseudomonadati</taxon>
        <taxon>Bacteroidota</taxon>
        <taxon>Cytophagia</taxon>
        <taxon>Cytophagales</taxon>
        <taxon>Hymenobacteraceae</taxon>
        <taxon>Pontibacter</taxon>
    </lineage>
</organism>
<sequence length="141" mass="15137">MKYPYLLMFATLMSLTSCKTTYVVNTAPVEVMAPDSLPDPPPSANGWAFVRSSSHGGKYVPPVPTGKIKNSFNTDNSQKKSNNDESVVKDKTKTKAKDAGVIGNGNEVKQSKGIPPLLIYIGLGLLIAAAVGYGIYRMKKV</sequence>
<accession>A0ABP8LTN9</accession>
<gene>
    <name evidence="4" type="ORF">GCM10023188_25640</name>
</gene>
<name>A0ABP8LTN9_9BACT</name>
<dbReference type="Proteomes" id="UP001500552">
    <property type="component" value="Unassembled WGS sequence"/>
</dbReference>
<evidence type="ECO:0000256" key="2">
    <source>
        <dbReference type="SAM" id="Phobius"/>
    </source>
</evidence>
<dbReference type="PROSITE" id="PS51257">
    <property type="entry name" value="PROKAR_LIPOPROTEIN"/>
    <property type="match status" value="1"/>
</dbReference>
<feature type="signal peptide" evidence="3">
    <location>
        <begin position="1"/>
        <end position="19"/>
    </location>
</feature>
<feature type="transmembrane region" description="Helical" evidence="2">
    <location>
        <begin position="117"/>
        <end position="136"/>
    </location>
</feature>
<feature type="chain" id="PRO_5045632587" description="MYXO-CTERM domain-containing protein" evidence="3">
    <location>
        <begin position="20"/>
        <end position="141"/>
    </location>
</feature>
<keyword evidence="2" id="KW-1133">Transmembrane helix</keyword>